<reference evidence="1" key="1">
    <citation type="submission" date="2020-12" db="EMBL/GenBank/DDBJ databases">
        <title>WGS assembly of Carya illinoinensis cv. Pawnee.</title>
        <authorList>
            <person name="Platts A."/>
            <person name="Shu S."/>
            <person name="Wright S."/>
            <person name="Barry K."/>
            <person name="Edger P."/>
            <person name="Pires J.C."/>
            <person name="Schmutz J."/>
        </authorList>
    </citation>
    <scope>NUCLEOTIDE SEQUENCE</scope>
    <source>
        <tissue evidence="1">Leaf</tissue>
    </source>
</reference>
<accession>A0A8T1PX19</accession>
<dbReference type="AlphaFoldDB" id="A0A8T1PX19"/>
<dbReference type="GO" id="GO:0010181">
    <property type="term" value="F:FMN binding"/>
    <property type="evidence" value="ECO:0007669"/>
    <property type="project" value="InterPro"/>
</dbReference>
<organism evidence="1 2">
    <name type="scientific">Carya illinoinensis</name>
    <name type="common">Pecan</name>
    <dbReference type="NCBI Taxonomy" id="32201"/>
    <lineage>
        <taxon>Eukaryota</taxon>
        <taxon>Viridiplantae</taxon>
        <taxon>Streptophyta</taxon>
        <taxon>Embryophyta</taxon>
        <taxon>Tracheophyta</taxon>
        <taxon>Spermatophyta</taxon>
        <taxon>Magnoliopsida</taxon>
        <taxon>eudicotyledons</taxon>
        <taxon>Gunneridae</taxon>
        <taxon>Pentapetalae</taxon>
        <taxon>rosids</taxon>
        <taxon>fabids</taxon>
        <taxon>Fagales</taxon>
        <taxon>Juglandaceae</taxon>
        <taxon>Carya</taxon>
    </lineage>
</organism>
<dbReference type="GO" id="GO:0009055">
    <property type="term" value="F:electron transfer activity"/>
    <property type="evidence" value="ECO:0007669"/>
    <property type="project" value="InterPro"/>
</dbReference>
<sequence length="122" mass="14042">MLSCPKTNDKKKKTLALVHLFYRSTNGSTRKKAEALLPITYSIAQSDPTLMISLLFTILPERIPTNKAEKISIIIMSERERERRERDERESHWWTWLLYNASAGVVTSHQTIGPTPPTYINV</sequence>
<dbReference type="PROSITE" id="PS00201">
    <property type="entry name" value="FLAVODOXIN"/>
    <property type="match status" value="1"/>
</dbReference>
<comment type="caution">
    <text evidence="1">The sequence shown here is derived from an EMBL/GenBank/DDBJ whole genome shotgun (WGS) entry which is preliminary data.</text>
</comment>
<dbReference type="Proteomes" id="UP000811609">
    <property type="component" value="Chromosome 7"/>
</dbReference>
<gene>
    <name evidence="1" type="ORF">CIPAW_07G169100</name>
</gene>
<keyword evidence="2" id="KW-1185">Reference proteome</keyword>
<proteinExistence type="predicted"/>
<evidence type="ECO:0000313" key="1">
    <source>
        <dbReference type="EMBL" id="KAG6648776.1"/>
    </source>
</evidence>
<protein>
    <submittedName>
        <fullName evidence="1">Uncharacterized protein</fullName>
    </submittedName>
</protein>
<dbReference type="InterPro" id="IPR001226">
    <property type="entry name" value="Flavodoxin_CS"/>
</dbReference>
<name>A0A8T1PX19_CARIL</name>
<dbReference type="EMBL" id="CM031815">
    <property type="protein sequence ID" value="KAG6648776.1"/>
    <property type="molecule type" value="Genomic_DNA"/>
</dbReference>
<evidence type="ECO:0000313" key="2">
    <source>
        <dbReference type="Proteomes" id="UP000811609"/>
    </source>
</evidence>